<dbReference type="InterPro" id="IPR007627">
    <property type="entry name" value="RNA_pol_sigma70_r2"/>
</dbReference>
<evidence type="ECO:0000259" key="6">
    <source>
        <dbReference type="Pfam" id="PF08281"/>
    </source>
</evidence>
<dbReference type="Pfam" id="PF08281">
    <property type="entry name" value="Sigma70_r4_2"/>
    <property type="match status" value="1"/>
</dbReference>
<dbReference type="RefSeq" id="WP_080868243.1">
    <property type="nucleotide sequence ID" value="NZ_LT009733.1"/>
</dbReference>
<dbReference type="InterPro" id="IPR014284">
    <property type="entry name" value="RNA_pol_sigma-70_dom"/>
</dbReference>
<name>A0A1S7SEV7_AGRTU</name>
<dbReference type="GO" id="GO:0003677">
    <property type="term" value="F:DNA binding"/>
    <property type="evidence" value="ECO:0007669"/>
    <property type="project" value="InterPro"/>
</dbReference>
<evidence type="ECO:0000256" key="3">
    <source>
        <dbReference type="ARBA" id="ARBA00023082"/>
    </source>
</evidence>
<evidence type="ECO:0000256" key="2">
    <source>
        <dbReference type="ARBA" id="ARBA00023015"/>
    </source>
</evidence>
<dbReference type="InterPro" id="IPR013249">
    <property type="entry name" value="RNA_pol_sigma70_r4_t2"/>
</dbReference>
<keyword evidence="2" id="KW-0805">Transcription regulation</keyword>
<dbReference type="NCBIfam" id="TIGR02937">
    <property type="entry name" value="sigma70-ECF"/>
    <property type="match status" value="1"/>
</dbReference>
<dbReference type="SUPFAM" id="SSF88946">
    <property type="entry name" value="Sigma2 domain of RNA polymerase sigma factors"/>
    <property type="match status" value="1"/>
</dbReference>
<proteinExistence type="inferred from homology"/>
<evidence type="ECO:0000313" key="8">
    <source>
        <dbReference type="Proteomes" id="UP000191897"/>
    </source>
</evidence>
<reference evidence="7 8" key="1">
    <citation type="submission" date="2016-01" db="EMBL/GenBank/DDBJ databases">
        <authorList>
            <person name="Oliw E.H."/>
        </authorList>
    </citation>
    <scope>NUCLEOTIDE SEQUENCE [LARGE SCALE GENOMIC DNA]</scope>
    <source>
        <strain evidence="7 8">Kerr 14</strain>
    </source>
</reference>
<evidence type="ECO:0000259" key="5">
    <source>
        <dbReference type="Pfam" id="PF04542"/>
    </source>
</evidence>
<dbReference type="InterPro" id="IPR036388">
    <property type="entry name" value="WH-like_DNA-bd_sf"/>
</dbReference>
<organism evidence="7 8">
    <name type="scientific">Agrobacterium tumefaciens str. Kerr 14</name>
    <dbReference type="NCBI Taxonomy" id="1183424"/>
    <lineage>
        <taxon>Bacteria</taxon>
        <taxon>Pseudomonadati</taxon>
        <taxon>Pseudomonadota</taxon>
        <taxon>Alphaproteobacteria</taxon>
        <taxon>Hyphomicrobiales</taxon>
        <taxon>Rhizobiaceae</taxon>
        <taxon>Rhizobium/Agrobacterium group</taxon>
        <taxon>Agrobacterium</taxon>
        <taxon>Agrobacterium tumefaciens complex</taxon>
    </lineage>
</organism>
<dbReference type="PANTHER" id="PTHR43133">
    <property type="entry name" value="RNA POLYMERASE ECF-TYPE SIGMA FACTO"/>
    <property type="match status" value="1"/>
</dbReference>
<dbReference type="Proteomes" id="UP000191897">
    <property type="component" value="Unassembled WGS sequence"/>
</dbReference>
<dbReference type="Pfam" id="PF04542">
    <property type="entry name" value="Sigma70_r2"/>
    <property type="match status" value="1"/>
</dbReference>
<evidence type="ECO:0000256" key="1">
    <source>
        <dbReference type="ARBA" id="ARBA00010641"/>
    </source>
</evidence>
<keyword evidence="4" id="KW-0804">Transcription</keyword>
<dbReference type="Gene3D" id="1.10.1740.10">
    <property type="match status" value="1"/>
</dbReference>
<dbReference type="InterPro" id="IPR039425">
    <property type="entry name" value="RNA_pol_sigma-70-like"/>
</dbReference>
<gene>
    <name evidence="7" type="ORF">AGR4C_pb30082</name>
</gene>
<feature type="domain" description="RNA polymerase sigma-70 region 2" evidence="5">
    <location>
        <begin position="14"/>
        <end position="72"/>
    </location>
</feature>
<dbReference type="Gene3D" id="1.10.10.10">
    <property type="entry name" value="Winged helix-like DNA-binding domain superfamily/Winged helix DNA-binding domain"/>
    <property type="match status" value="1"/>
</dbReference>
<dbReference type="EMBL" id="FBWC01000042">
    <property type="protein sequence ID" value="CUX68093.1"/>
    <property type="molecule type" value="Genomic_DNA"/>
</dbReference>
<sequence length="162" mass="18590">MCRNAQIEAELLELLPALHKFARRFYSSQNDVDDLVQDTLVKVLGNLEKFEEGTRLKSWMFTIMRNTFCTRFGLSKREHVGMDDVLGQKATVQPQQEWSLRGQELEEAIAALPKPSRDAINVVFIQGESYEEAAKRFGCPIGTVKSRVNRARERLTERLDSE</sequence>
<protein>
    <submittedName>
        <fullName evidence="7">RNA polymerase sigma factor</fullName>
    </submittedName>
</protein>
<feature type="domain" description="RNA polymerase sigma factor 70 region 4 type 2" evidence="6">
    <location>
        <begin position="103"/>
        <end position="155"/>
    </location>
</feature>
<accession>A0A1S7SEV7</accession>
<dbReference type="PANTHER" id="PTHR43133:SF25">
    <property type="entry name" value="RNA POLYMERASE SIGMA FACTOR RFAY-RELATED"/>
    <property type="match status" value="1"/>
</dbReference>
<dbReference type="AlphaFoldDB" id="A0A1S7SEV7"/>
<dbReference type="CDD" id="cd06171">
    <property type="entry name" value="Sigma70_r4"/>
    <property type="match status" value="1"/>
</dbReference>
<dbReference type="GO" id="GO:0016987">
    <property type="term" value="F:sigma factor activity"/>
    <property type="evidence" value="ECO:0007669"/>
    <property type="project" value="UniProtKB-KW"/>
</dbReference>
<comment type="similarity">
    <text evidence="1">Belongs to the sigma-70 factor family. ECF subfamily.</text>
</comment>
<dbReference type="SUPFAM" id="SSF88659">
    <property type="entry name" value="Sigma3 and sigma4 domains of RNA polymerase sigma factors"/>
    <property type="match status" value="1"/>
</dbReference>
<dbReference type="InterPro" id="IPR013325">
    <property type="entry name" value="RNA_pol_sigma_r2"/>
</dbReference>
<dbReference type="GO" id="GO:0006352">
    <property type="term" value="P:DNA-templated transcription initiation"/>
    <property type="evidence" value="ECO:0007669"/>
    <property type="project" value="InterPro"/>
</dbReference>
<keyword evidence="3" id="KW-0731">Sigma factor</keyword>
<dbReference type="InterPro" id="IPR013324">
    <property type="entry name" value="RNA_pol_sigma_r3/r4-like"/>
</dbReference>
<evidence type="ECO:0000313" key="7">
    <source>
        <dbReference type="EMBL" id="CUX68093.1"/>
    </source>
</evidence>
<evidence type="ECO:0000256" key="4">
    <source>
        <dbReference type="ARBA" id="ARBA00023163"/>
    </source>
</evidence>